<protein>
    <submittedName>
        <fullName evidence="1">Uncharacterized protein</fullName>
    </submittedName>
</protein>
<proteinExistence type="predicted"/>
<dbReference type="Proteomes" id="UP000245119">
    <property type="component" value="Linkage Group LG2"/>
</dbReference>
<accession>A0A2T7PQK0</accession>
<gene>
    <name evidence="1" type="ORF">C0Q70_02669</name>
</gene>
<evidence type="ECO:0000313" key="1">
    <source>
        <dbReference type="EMBL" id="PVD35706.1"/>
    </source>
</evidence>
<name>A0A2T7PQK0_POMCA</name>
<sequence length="116" mass="13144">MDRLHTEVWCLKVRRMQNVARKNMYIVASESLPRHVTAERPLASRRQSLSASRLPISPFPAATSENCISYSPHLTWTSPRGTFFHVEDLHQDLATDKVCIKLRPDMAGENRGTAPS</sequence>
<dbReference type="EMBL" id="PZQS01000002">
    <property type="protein sequence ID" value="PVD35706.1"/>
    <property type="molecule type" value="Genomic_DNA"/>
</dbReference>
<evidence type="ECO:0000313" key="2">
    <source>
        <dbReference type="Proteomes" id="UP000245119"/>
    </source>
</evidence>
<organism evidence="1 2">
    <name type="scientific">Pomacea canaliculata</name>
    <name type="common">Golden apple snail</name>
    <dbReference type="NCBI Taxonomy" id="400727"/>
    <lineage>
        <taxon>Eukaryota</taxon>
        <taxon>Metazoa</taxon>
        <taxon>Spiralia</taxon>
        <taxon>Lophotrochozoa</taxon>
        <taxon>Mollusca</taxon>
        <taxon>Gastropoda</taxon>
        <taxon>Caenogastropoda</taxon>
        <taxon>Architaenioglossa</taxon>
        <taxon>Ampullarioidea</taxon>
        <taxon>Ampullariidae</taxon>
        <taxon>Pomacea</taxon>
    </lineage>
</organism>
<dbReference type="AlphaFoldDB" id="A0A2T7PQK0"/>
<reference evidence="1 2" key="1">
    <citation type="submission" date="2018-04" db="EMBL/GenBank/DDBJ databases">
        <title>The genome of golden apple snail Pomacea canaliculata provides insight into stress tolerance and invasive adaptation.</title>
        <authorList>
            <person name="Liu C."/>
            <person name="Liu B."/>
            <person name="Ren Y."/>
            <person name="Zhang Y."/>
            <person name="Wang H."/>
            <person name="Li S."/>
            <person name="Jiang F."/>
            <person name="Yin L."/>
            <person name="Zhang G."/>
            <person name="Qian W."/>
            <person name="Fan W."/>
        </authorList>
    </citation>
    <scope>NUCLEOTIDE SEQUENCE [LARGE SCALE GENOMIC DNA]</scope>
    <source>
        <strain evidence="1">SZHN2017</strain>
        <tissue evidence="1">Muscle</tissue>
    </source>
</reference>
<comment type="caution">
    <text evidence="1">The sequence shown here is derived from an EMBL/GenBank/DDBJ whole genome shotgun (WGS) entry which is preliminary data.</text>
</comment>
<keyword evidence="2" id="KW-1185">Reference proteome</keyword>